<keyword evidence="3" id="KW-1185">Reference proteome</keyword>
<protein>
    <submittedName>
        <fullName evidence="2">Uncharacterized protein</fullName>
    </submittedName>
</protein>
<evidence type="ECO:0000313" key="2">
    <source>
        <dbReference type="EMBL" id="SHH46166.1"/>
    </source>
</evidence>
<feature type="chain" id="PRO_5012341517" evidence="1">
    <location>
        <begin position="19"/>
        <end position="420"/>
    </location>
</feature>
<organism evidence="2 3">
    <name type="scientific">Thermosipho atlanticus DSM 15807</name>
    <dbReference type="NCBI Taxonomy" id="1123380"/>
    <lineage>
        <taxon>Bacteria</taxon>
        <taxon>Thermotogati</taxon>
        <taxon>Thermotogota</taxon>
        <taxon>Thermotogae</taxon>
        <taxon>Thermotogales</taxon>
        <taxon>Fervidobacteriaceae</taxon>
        <taxon>Thermosipho</taxon>
    </lineage>
</organism>
<dbReference type="RefSeq" id="WP_073073167.1">
    <property type="nucleotide sequence ID" value="NZ_FQXN01000004.1"/>
</dbReference>
<feature type="signal peptide" evidence="1">
    <location>
        <begin position="1"/>
        <end position="18"/>
    </location>
</feature>
<accession>A0A1M5T638</accession>
<dbReference type="Proteomes" id="UP000242592">
    <property type="component" value="Unassembled WGS sequence"/>
</dbReference>
<keyword evidence="1" id="KW-0732">Signal</keyword>
<name>A0A1M5T638_9BACT</name>
<dbReference type="OrthoDB" id="45765at2"/>
<proteinExistence type="predicted"/>
<sequence>MKKIILLLILLTSSFSFAFNIPRFVGINDEYFEFDGLTAFFDGEEITNNKINGIDYEDGAHVLRLVGQFEEFIFKVIVDTVPPTNTNYILKDPNLVIFEKPVTEVNLNSRTDFFKPLNTKNTTRPDYNPIVVCSKDEAGNLGGFEYIKPSVSNITPLDSKVPLGGISNKIILLSSNSPYKAIGRIIIPTQSTLFFEPNVELKTVGPVQFTIKGNIYIPENVKISGKLDIDLQQNGTIYINSSNINGNISSNGGKLLFLDNLKQENISLSKTNVAIVKNSIIENFSVKFIPLLVIENSTITNLNIVSSRTVIINNSLVNNLHVEGFTNVRAYNLTSFSFKIENFTNIKLIDSNILDAKLDKGVYLHSKNTLFESLNLSNYSVATLNKITIHKLSLFKSKISKKFTVYLEIQKDNSSIIEEY</sequence>
<evidence type="ECO:0000256" key="1">
    <source>
        <dbReference type="SAM" id="SignalP"/>
    </source>
</evidence>
<reference evidence="3" key="1">
    <citation type="submission" date="2016-11" db="EMBL/GenBank/DDBJ databases">
        <authorList>
            <person name="Varghese N."/>
            <person name="Submissions S."/>
        </authorList>
    </citation>
    <scope>NUCLEOTIDE SEQUENCE [LARGE SCALE GENOMIC DNA]</scope>
    <source>
        <strain evidence="3">DSM 15807</strain>
    </source>
</reference>
<dbReference type="EMBL" id="FQXN01000004">
    <property type="protein sequence ID" value="SHH46166.1"/>
    <property type="molecule type" value="Genomic_DNA"/>
</dbReference>
<gene>
    <name evidence="2" type="ORF">SAMN02745199_1189</name>
</gene>
<evidence type="ECO:0000313" key="3">
    <source>
        <dbReference type="Proteomes" id="UP000242592"/>
    </source>
</evidence>
<dbReference type="AlphaFoldDB" id="A0A1M5T638"/>
<dbReference type="STRING" id="1123380.SAMN02745199_1189"/>